<proteinExistence type="predicted"/>
<sequence length="311" mass="33101">MCGLCGTPRHGLGAVPAALQEDPSSSKEEEIRYQEIRQGAATTSEMERTLAGATDTINLTIRISAKPDGAGADSDALRVVSDRLKAAGNEIKQFHCHILNPFAARLIAGATMGGRREAGEKLILYNFVVAKWATSVALADDGARELNGALCAVSKRLQTMTDAFASVVGQSTLSLQAPTILPDFYGFQEDPVTWGCSGNVAIVTSIALTDDASVENGSCAAGPHGTESEPSEGGQPLGTEGPEDAQSDAHGAQLSGGRMTLVAVAEPIADRWCRRVLEEQEQCSPELDGMVRRRGVRREEDQALWWPRHES</sequence>
<accession>A0ACB8DAL0</accession>
<keyword evidence="2" id="KW-1185">Reference proteome</keyword>
<reference evidence="1" key="1">
    <citation type="submission" date="2020-05" db="EMBL/GenBank/DDBJ databases">
        <title>Large-scale comparative analyses of tick genomes elucidate their genetic diversity and vector capacities.</title>
        <authorList>
            <person name="Jia N."/>
            <person name="Wang J."/>
            <person name="Shi W."/>
            <person name="Du L."/>
            <person name="Sun Y."/>
            <person name="Zhan W."/>
            <person name="Jiang J."/>
            <person name="Wang Q."/>
            <person name="Zhang B."/>
            <person name="Ji P."/>
            <person name="Sakyi L.B."/>
            <person name="Cui X."/>
            <person name="Yuan T."/>
            <person name="Jiang B."/>
            <person name="Yang W."/>
            <person name="Lam T.T.-Y."/>
            <person name="Chang Q."/>
            <person name="Ding S."/>
            <person name="Wang X."/>
            <person name="Zhu J."/>
            <person name="Ruan X."/>
            <person name="Zhao L."/>
            <person name="Wei J."/>
            <person name="Que T."/>
            <person name="Du C."/>
            <person name="Cheng J."/>
            <person name="Dai P."/>
            <person name="Han X."/>
            <person name="Huang E."/>
            <person name="Gao Y."/>
            <person name="Liu J."/>
            <person name="Shao H."/>
            <person name="Ye R."/>
            <person name="Li L."/>
            <person name="Wei W."/>
            <person name="Wang X."/>
            <person name="Wang C."/>
            <person name="Yang T."/>
            <person name="Huo Q."/>
            <person name="Li W."/>
            <person name="Guo W."/>
            <person name="Chen H."/>
            <person name="Zhou L."/>
            <person name="Ni X."/>
            <person name="Tian J."/>
            <person name="Zhou Y."/>
            <person name="Sheng Y."/>
            <person name="Liu T."/>
            <person name="Pan Y."/>
            <person name="Xia L."/>
            <person name="Li J."/>
            <person name="Zhao F."/>
            <person name="Cao W."/>
        </authorList>
    </citation>
    <scope>NUCLEOTIDE SEQUENCE</scope>
    <source>
        <strain evidence="1">Dsil-2018</strain>
    </source>
</reference>
<protein>
    <submittedName>
        <fullName evidence="1">Uncharacterized protein</fullName>
    </submittedName>
</protein>
<evidence type="ECO:0000313" key="1">
    <source>
        <dbReference type="EMBL" id="KAH7965095.1"/>
    </source>
</evidence>
<comment type="caution">
    <text evidence="1">The sequence shown here is derived from an EMBL/GenBank/DDBJ whole genome shotgun (WGS) entry which is preliminary data.</text>
</comment>
<organism evidence="1 2">
    <name type="scientific">Dermacentor silvarum</name>
    <name type="common">Tick</name>
    <dbReference type="NCBI Taxonomy" id="543639"/>
    <lineage>
        <taxon>Eukaryota</taxon>
        <taxon>Metazoa</taxon>
        <taxon>Ecdysozoa</taxon>
        <taxon>Arthropoda</taxon>
        <taxon>Chelicerata</taxon>
        <taxon>Arachnida</taxon>
        <taxon>Acari</taxon>
        <taxon>Parasitiformes</taxon>
        <taxon>Ixodida</taxon>
        <taxon>Ixodoidea</taxon>
        <taxon>Ixodidae</taxon>
        <taxon>Rhipicephalinae</taxon>
        <taxon>Dermacentor</taxon>
    </lineage>
</organism>
<gene>
    <name evidence="1" type="ORF">HPB49_003309</name>
</gene>
<name>A0ACB8DAL0_DERSI</name>
<evidence type="ECO:0000313" key="2">
    <source>
        <dbReference type="Proteomes" id="UP000821865"/>
    </source>
</evidence>
<dbReference type="EMBL" id="CM023471">
    <property type="protein sequence ID" value="KAH7965095.1"/>
    <property type="molecule type" value="Genomic_DNA"/>
</dbReference>
<dbReference type="Proteomes" id="UP000821865">
    <property type="component" value="Chromosome 2"/>
</dbReference>